<dbReference type="Gene3D" id="1.25.40.10">
    <property type="entry name" value="Tetratricopeptide repeat domain"/>
    <property type="match status" value="1"/>
</dbReference>
<proteinExistence type="predicted"/>
<dbReference type="InterPro" id="IPR019734">
    <property type="entry name" value="TPR_rpt"/>
</dbReference>
<dbReference type="SUPFAM" id="SSF48452">
    <property type="entry name" value="TPR-like"/>
    <property type="match status" value="1"/>
</dbReference>
<feature type="transmembrane region" description="Helical" evidence="2">
    <location>
        <begin position="26"/>
        <end position="50"/>
    </location>
</feature>
<dbReference type="PROSITE" id="PS50005">
    <property type="entry name" value="TPR"/>
    <property type="match status" value="2"/>
</dbReference>
<feature type="transmembrane region" description="Helical" evidence="2">
    <location>
        <begin position="70"/>
        <end position="91"/>
    </location>
</feature>
<evidence type="ECO:0000256" key="2">
    <source>
        <dbReference type="SAM" id="Phobius"/>
    </source>
</evidence>
<feature type="transmembrane region" description="Helical" evidence="2">
    <location>
        <begin position="192"/>
        <end position="221"/>
    </location>
</feature>
<feature type="transmembrane region" description="Helical" evidence="2">
    <location>
        <begin position="399"/>
        <end position="420"/>
    </location>
</feature>
<dbReference type="InterPro" id="IPR021280">
    <property type="entry name" value="TMEM260-like"/>
</dbReference>
<feature type="repeat" description="TPR" evidence="1">
    <location>
        <begin position="830"/>
        <end position="863"/>
    </location>
</feature>
<evidence type="ECO:0000313" key="3">
    <source>
        <dbReference type="EMBL" id="HHS62391.1"/>
    </source>
</evidence>
<dbReference type="EMBL" id="DTHJ01000047">
    <property type="protein sequence ID" value="HHS62391.1"/>
    <property type="molecule type" value="Genomic_DNA"/>
</dbReference>
<dbReference type="InterPro" id="IPR011990">
    <property type="entry name" value="TPR-like_helical_dom_sf"/>
</dbReference>
<dbReference type="PANTHER" id="PTHR16214">
    <property type="entry name" value="TRANSMEMBRANE PROTEIN 260"/>
    <property type="match status" value="1"/>
</dbReference>
<feature type="transmembrane region" description="Helical" evidence="2">
    <location>
        <begin position="233"/>
        <end position="250"/>
    </location>
</feature>
<dbReference type="PANTHER" id="PTHR16214:SF3">
    <property type="entry name" value="TRANSMEMBRANE PROTEIN 260"/>
    <property type="match status" value="1"/>
</dbReference>
<comment type="caution">
    <text evidence="3">The sequence shown here is derived from an EMBL/GenBank/DDBJ whole genome shotgun (WGS) entry which is preliminary data.</text>
</comment>
<organism evidence="3">
    <name type="scientific">candidate division WOR-3 bacterium</name>
    <dbReference type="NCBI Taxonomy" id="2052148"/>
    <lineage>
        <taxon>Bacteria</taxon>
        <taxon>Bacteria division WOR-3</taxon>
    </lineage>
</organism>
<dbReference type="AlphaFoldDB" id="A0A7C6AEY2"/>
<feature type="repeat" description="TPR" evidence="1">
    <location>
        <begin position="864"/>
        <end position="897"/>
    </location>
</feature>
<protein>
    <submittedName>
        <fullName evidence="3">DUF2723 domain-containing protein</fullName>
    </submittedName>
</protein>
<dbReference type="SMART" id="SM00028">
    <property type="entry name" value="TPR"/>
    <property type="match status" value="3"/>
</dbReference>
<feature type="transmembrane region" description="Helical" evidence="2">
    <location>
        <begin position="136"/>
        <end position="154"/>
    </location>
</feature>
<dbReference type="PROSITE" id="PS50293">
    <property type="entry name" value="TPR_REGION"/>
    <property type="match status" value="1"/>
</dbReference>
<sequence>MSLVKWMNGFARLIANRSNFLELKNILIILILIIAGVVYLFTVAPTLSFWDCGEFITSAYTLAIPHPPGTPFYVILGRVWLMVIGLFARILPISKEVAWHMNLLAIFFSLGSIFLIYKIILKILVLSRFGLNNKGIWSAFIATLGIPFYFSIWWNAVETEVYAPASFIFVLINYLVLLWYESIKNNQPDNKYLLFSFYLIFLATGIHLVPFLMVIPIYVFIYLVNPGFFKDRLFLLLGIFQIVIFSYMFLLPDNLLTPALVILILILLIAAGFSMSRNTTKNNRIFFWTGILFILAGLSSELYLPLRSKILTEFYKDKKVAEKYLKGENIAPRINMNEPGESFSAFFGVLHRSQYGMQKILPRQTQINGMGVIEGIYHQIALYIRYLSWQIAPEYLNGFLRLFLLLIFYLLIINGFIELYKKDQKIFIFMILIIIFVSIGIVGYLNLKFSPSDSNPAHQPREVRERDYFFHTSFLYIGLLIAFGLLGLFEKIRRLNLQNILIPFLTLYSIVPAFFNFNLNSRYKNFIPRDYGYNLLMSCAPNAILFTNGDNDTFPLWFVQEVLGIRRDIIVANLSLINTDWYIRHLKYWGAPISFDNTTIKKICEQGYFVSEDRKILFVKDIMIRDILATNAGKILNAQDYFIKADSFGGRFLKNYEGKRPIYFSSTVDYENYTGFDPYLKIEGIVYRVSGDGIPFPKNMDVIKTKKFFYEDYRYTGYFSPKKYDMLARILKDFEKRKKEGEFFGYEAIKDQNTINLYYNYAIALIYLGFLLRDNNDFEGALNAWRLGLLFESLGKEVWKLYYNLGMLFNQLHITDSADYYFSRIDKKEPQIFAQIGESFRLNHDYQRALKYFKEALHINPRNASAYNGLIDTYLDLNDTESAIRLLEEWLKFNPNDTGAQMLLKTLKNP</sequence>
<name>A0A7C6AEY2_UNCW3</name>
<keyword evidence="2" id="KW-0472">Membrane</keyword>
<feature type="transmembrane region" description="Helical" evidence="2">
    <location>
        <begin position="468"/>
        <end position="488"/>
    </location>
</feature>
<feature type="transmembrane region" description="Helical" evidence="2">
    <location>
        <begin position="161"/>
        <end position="180"/>
    </location>
</feature>
<feature type="transmembrane region" description="Helical" evidence="2">
    <location>
        <begin position="426"/>
        <end position="447"/>
    </location>
</feature>
<keyword evidence="1" id="KW-0802">TPR repeat</keyword>
<gene>
    <name evidence="3" type="ORF">ENV70_02075</name>
</gene>
<keyword evidence="2" id="KW-1133">Transmembrane helix</keyword>
<reference evidence="3" key="1">
    <citation type="journal article" date="2020" name="mSystems">
        <title>Genome- and Community-Level Interaction Insights into Carbon Utilization and Element Cycling Functions of Hydrothermarchaeota in Hydrothermal Sediment.</title>
        <authorList>
            <person name="Zhou Z."/>
            <person name="Liu Y."/>
            <person name="Xu W."/>
            <person name="Pan J."/>
            <person name="Luo Z.H."/>
            <person name="Li M."/>
        </authorList>
    </citation>
    <scope>NUCLEOTIDE SEQUENCE [LARGE SCALE GENOMIC DNA]</scope>
    <source>
        <strain evidence="3">SpSt-783</strain>
    </source>
</reference>
<evidence type="ECO:0000256" key="1">
    <source>
        <dbReference type="PROSITE-ProRule" id="PRU00339"/>
    </source>
</evidence>
<accession>A0A7C6AEY2</accession>
<dbReference type="InterPro" id="IPR052724">
    <property type="entry name" value="GT117_domain-containing"/>
</dbReference>
<feature type="transmembrane region" description="Helical" evidence="2">
    <location>
        <begin position="256"/>
        <end position="273"/>
    </location>
</feature>
<feature type="transmembrane region" description="Helical" evidence="2">
    <location>
        <begin position="500"/>
        <end position="519"/>
    </location>
</feature>
<feature type="transmembrane region" description="Helical" evidence="2">
    <location>
        <begin position="103"/>
        <end position="124"/>
    </location>
</feature>
<feature type="transmembrane region" description="Helical" evidence="2">
    <location>
        <begin position="285"/>
        <end position="306"/>
    </location>
</feature>
<dbReference type="Pfam" id="PF14559">
    <property type="entry name" value="TPR_19"/>
    <property type="match status" value="1"/>
</dbReference>
<keyword evidence="2" id="KW-0812">Transmembrane</keyword>
<dbReference type="Pfam" id="PF11028">
    <property type="entry name" value="TMEM260-like"/>
    <property type="match status" value="1"/>
</dbReference>